<evidence type="ECO:0000256" key="1">
    <source>
        <dbReference type="SAM" id="Phobius"/>
    </source>
</evidence>
<dbReference type="KEGG" id="mphc:DMC14_001210"/>
<reference evidence="2" key="1">
    <citation type="submission" date="2019-03" db="EMBL/GenBank/DDBJ databases">
        <title>Draft Sequence and Annotation of the Mycoplasma phocicerebrale Strain 1049T Genome.</title>
        <authorList>
            <person name="Frasca S.Jr."/>
            <person name="Kutish G.F."/>
            <person name="Castellanos Gell J."/>
            <person name="Michaels D.L."/>
            <person name="Brown D.R."/>
        </authorList>
    </citation>
    <scope>NUCLEOTIDE SEQUENCE</scope>
    <source>
        <strain evidence="2">1049</strain>
    </source>
</reference>
<dbReference type="RefSeq" id="WP_116171763.1">
    <property type="nucleotide sequence ID" value="NZ_CP033058.2"/>
</dbReference>
<sequence length="365" mass="42643">MASKKNKKPIFDWEDSINKEISDEDKLKHKDFAQKTVRAKKIRKILFWTLSSSALVAVLGAAIGVSVNRPKFLLTYWYDSVPKIVLEDLNQSKHGISINIFNKKGLEGTPEEILTKLVNESKEVTKSKILKDYVTFENNTKNWFIEPYNFIIDTVSKKTLYIDLAFKVPNNKSVSFVLKNFPIKTTKETIKFDQSSIEKKQKEFNKEFINNLKNKLIYNLFLPVDLNQPFSEETINKYKNEFKKFIKDFNDKFKSNKYNNLNLGWLLTEPKIIDKIDKMRLLPNIVTDTNNLFSPLVFSSEIQIKNIDNSDWKTGTTLLFKAKLLTLSTNTEKLGKYRTEYGIYIQPILEDIEFEVPLKFKKIKK</sequence>
<evidence type="ECO:0000313" key="2">
    <source>
        <dbReference type="EMBL" id="AZZ65407.1"/>
    </source>
</evidence>
<evidence type="ECO:0000313" key="3">
    <source>
        <dbReference type="Proteomes" id="UP000256585"/>
    </source>
</evidence>
<accession>A0A3Q9V2Z0</accession>
<name>A0A3Q9V2Z0_9BACT</name>
<keyword evidence="1" id="KW-0812">Transmembrane</keyword>
<dbReference type="AlphaFoldDB" id="A0A3Q9V2Z0"/>
<dbReference type="Proteomes" id="UP000256585">
    <property type="component" value="Chromosome"/>
</dbReference>
<organism evidence="2 3">
    <name type="scientific">Metamycoplasma phocicerebrale</name>
    <dbReference type="NCBI Taxonomy" id="142649"/>
    <lineage>
        <taxon>Bacteria</taxon>
        <taxon>Bacillati</taxon>
        <taxon>Mycoplasmatota</taxon>
        <taxon>Mycoplasmoidales</taxon>
        <taxon>Metamycoplasmataceae</taxon>
        <taxon>Metamycoplasma</taxon>
    </lineage>
</organism>
<gene>
    <name evidence="2" type="ORF">DMC14_001210</name>
</gene>
<dbReference type="EMBL" id="CP033058">
    <property type="protein sequence ID" value="AZZ65407.1"/>
    <property type="molecule type" value="Genomic_DNA"/>
</dbReference>
<protein>
    <submittedName>
        <fullName evidence="2">Uncharacterized protein</fullName>
    </submittedName>
</protein>
<keyword evidence="1" id="KW-0472">Membrane</keyword>
<dbReference type="OrthoDB" id="396203at2"/>
<proteinExistence type="predicted"/>
<keyword evidence="1" id="KW-1133">Transmembrane helix</keyword>
<feature type="transmembrane region" description="Helical" evidence="1">
    <location>
        <begin position="45"/>
        <end position="65"/>
    </location>
</feature>
<keyword evidence="3" id="KW-1185">Reference proteome</keyword>